<protein>
    <submittedName>
        <fullName evidence="11">Membrane protein</fullName>
    </submittedName>
</protein>
<evidence type="ECO:0000313" key="12">
    <source>
        <dbReference type="Proteomes" id="UP001228113"/>
    </source>
</evidence>
<proteinExistence type="inferred from homology"/>
<name>A0AA48GWD5_9BACT</name>
<dbReference type="GO" id="GO:0044718">
    <property type="term" value="P:siderophore transmembrane transport"/>
    <property type="evidence" value="ECO:0007669"/>
    <property type="project" value="TreeGrafter"/>
</dbReference>
<keyword evidence="5 7" id="KW-0472">Membrane</keyword>
<evidence type="ECO:0000256" key="7">
    <source>
        <dbReference type="PROSITE-ProRule" id="PRU01360"/>
    </source>
</evidence>
<dbReference type="PANTHER" id="PTHR30069:SF46">
    <property type="entry name" value="OAR PROTEIN"/>
    <property type="match status" value="1"/>
</dbReference>
<keyword evidence="8" id="KW-0732">Signal</keyword>
<dbReference type="GO" id="GO:0015344">
    <property type="term" value="F:siderophore uptake transmembrane transporter activity"/>
    <property type="evidence" value="ECO:0007669"/>
    <property type="project" value="TreeGrafter"/>
</dbReference>
<sequence length="971" mass="105271">MTNRFAKLGFTALALVASPALVAQTSTTGSVNGVVADKGGAPVAGATILMVSGQISRTVVTDAEGRFSASLLNPGRWTCTVSKPGYTTTKQTVSVSINTNTLANFKMGKEGSATVEVVASATAVDTTSTTTGSNFSMDVIADVPKGRDIGDVAFMTPGVSFSGFNASDSLGLNISIAGASGAENSFSVDGLKTNDMRYGGQGVSMSQEFVDQIEVQTGGYKPEYSAMGGVFNVLTKSGTNTFAGSAWADMSPGSLSPALKKNAFYSESKPVDTYQIGALASGAFIKDKFFYAVGLNLLQTNTPSSPNLDGLSVGAIKTPTYQFFAKFNYYLNTDNQLTASYFGSQQTADQDNNAATPGDFVDGHGNMWSGNKTKDNSNNFSLIWDSALTTNFSMSVKLGQASRLNQVTPKSDTPEVIDYTYFYGPRTGFPGGAGYGQADEGIRWATGGYGTNEKETNLLRQGSIDFTWVLGNHSVKGGFSHMTSRYETHSHRSGAESVVWYTNMAANGELRISKRLYTNDSVANAEFQALYLQDTWQVTKNLNLFYGARAEHQTQKGNNGKPFMEFKFTDYIQPRIGFTWDIKGDATSKLSGSFAEYYEQIPQRMAIRTYGNEDYFRYNYYGSGYTGPVLMWNAAASTQPWTLVNGQTPVLAANYSLGWSHDPIADGVKLPKRIEYQLGYDQQVSTTTTLGIHGRYRKLTNPLEDSELVVNDGSGTPLDPNDDVGQAVIWNPRPGKVSFTNLAGQHVTVDVQGYPEAYNEYKAVDVSYTYKTANTLLFLGYTWSRNYGNYEGLISPSNGQADGNITASYDYQPYVGTGLLPVDHEHAFKAYGYHKFLVGQLDSLTLGFNFMAQSGTPISKQDNGDSTYGAGLGDPGGYGNATFVGGLMGNYGRTQTQTKLDVNMMYTHVLANKMKLSGFLQIYNLYNYRPALSVFEQAADVLGNMLPDGKWRSPTTYQAPRSFRFGVKLAF</sequence>
<keyword evidence="2 7" id="KW-0813">Transport</keyword>
<dbReference type="PROSITE" id="PS52016">
    <property type="entry name" value="TONB_DEPENDENT_REC_3"/>
    <property type="match status" value="1"/>
</dbReference>
<keyword evidence="4 7" id="KW-0812">Transmembrane</keyword>
<dbReference type="InterPro" id="IPR057601">
    <property type="entry name" value="Oar-like_b-barrel"/>
</dbReference>
<feature type="domain" description="TonB-dependent transporter Oar-like beta-barrel" evidence="10">
    <location>
        <begin position="300"/>
        <end position="559"/>
    </location>
</feature>
<dbReference type="InterPro" id="IPR008969">
    <property type="entry name" value="CarboxyPept-like_regulatory"/>
</dbReference>
<evidence type="ECO:0000256" key="6">
    <source>
        <dbReference type="ARBA" id="ARBA00023237"/>
    </source>
</evidence>
<dbReference type="InterPro" id="IPR039426">
    <property type="entry name" value="TonB-dep_rcpt-like"/>
</dbReference>
<dbReference type="InterPro" id="IPR037066">
    <property type="entry name" value="Plug_dom_sf"/>
</dbReference>
<reference evidence="11" key="1">
    <citation type="journal article" date="2023" name="Int. J. Syst. Evol. Microbiol.">
        <title>Mesoterricola silvestris gen. nov., sp. nov., Mesoterricola sediminis sp. nov., Geothrix oryzae sp. nov., Geothrix edaphica sp. nov., Geothrix rubra sp. nov., and Geothrix limicola sp. nov., six novel members of Acidobacteriota isolated from soils.</title>
        <authorList>
            <person name="Itoh H."/>
            <person name="Sugisawa Y."/>
            <person name="Mise K."/>
            <person name="Xu Z."/>
            <person name="Kuniyasu M."/>
            <person name="Ushijima N."/>
            <person name="Kawano K."/>
            <person name="Kobayashi E."/>
            <person name="Shiratori Y."/>
            <person name="Masuda Y."/>
            <person name="Senoo K."/>
        </authorList>
    </citation>
    <scope>NUCLEOTIDE SEQUENCE</scope>
    <source>
        <strain evidence="11">W786</strain>
    </source>
</reference>
<dbReference type="InterPro" id="IPR012910">
    <property type="entry name" value="Plug_dom"/>
</dbReference>
<feature type="domain" description="TonB-dependent receptor plug" evidence="9">
    <location>
        <begin position="132"/>
        <end position="230"/>
    </location>
</feature>
<keyword evidence="3 7" id="KW-1134">Transmembrane beta strand</keyword>
<dbReference type="SUPFAM" id="SSF49464">
    <property type="entry name" value="Carboxypeptidase regulatory domain-like"/>
    <property type="match status" value="1"/>
</dbReference>
<dbReference type="Gene3D" id="2.60.40.1120">
    <property type="entry name" value="Carboxypeptidase-like, regulatory domain"/>
    <property type="match status" value="1"/>
</dbReference>
<evidence type="ECO:0000256" key="4">
    <source>
        <dbReference type="ARBA" id="ARBA00022692"/>
    </source>
</evidence>
<feature type="chain" id="PRO_5041329904" evidence="8">
    <location>
        <begin position="24"/>
        <end position="971"/>
    </location>
</feature>
<evidence type="ECO:0000259" key="9">
    <source>
        <dbReference type="Pfam" id="PF07715"/>
    </source>
</evidence>
<accession>A0AA48GWD5</accession>
<evidence type="ECO:0000256" key="5">
    <source>
        <dbReference type="ARBA" id="ARBA00023136"/>
    </source>
</evidence>
<keyword evidence="12" id="KW-1185">Reference proteome</keyword>
<evidence type="ECO:0000256" key="2">
    <source>
        <dbReference type="ARBA" id="ARBA00022448"/>
    </source>
</evidence>
<organism evidence="11 12">
    <name type="scientific">Mesoterricola sediminis</name>
    <dbReference type="NCBI Taxonomy" id="2927980"/>
    <lineage>
        <taxon>Bacteria</taxon>
        <taxon>Pseudomonadati</taxon>
        <taxon>Acidobacteriota</taxon>
        <taxon>Holophagae</taxon>
        <taxon>Holophagales</taxon>
        <taxon>Holophagaceae</taxon>
        <taxon>Mesoterricola</taxon>
    </lineage>
</organism>
<keyword evidence="6 7" id="KW-0998">Cell outer membrane</keyword>
<feature type="signal peptide" evidence="8">
    <location>
        <begin position="1"/>
        <end position="23"/>
    </location>
</feature>
<dbReference type="GO" id="GO:0009279">
    <property type="term" value="C:cell outer membrane"/>
    <property type="evidence" value="ECO:0007669"/>
    <property type="project" value="UniProtKB-SubCell"/>
</dbReference>
<dbReference type="Gene3D" id="2.40.170.20">
    <property type="entry name" value="TonB-dependent receptor, beta-barrel domain"/>
    <property type="match status" value="1"/>
</dbReference>
<dbReference type="InterPro" id="IPR036942">
    <property type="entry name" value="Beta-barrel_TonB_sf"/>
</dbReference>
<evidence type="ECO:0000256" key="3">
    <source>
        <dbReference type="ARBA" id="ARBA00022452"/>
    </source>
</evidence>
<dbReference type="Pfam" id="PF25183">
    <property type="entry name" value="OMP_b-brl_4"/>
    <property type="match status" value="1"/>
</dbReference>
<dbReference type="Gene3D" id="2.170.130.10">
    <property type="entry name" value="TonB-dependent receptor, plug domain"/>
    <property type="match status" value="1"/>
</dbReference>
<dbReference type="EMBL" id="AP027081">
    <property type="protein sequence ID" value="BDU78837.1"/>
    <property type="molecule type" value="Genomic_DNA"/>
</dbReference>
<comment type="similarity">
    <text evidence="7">Belongs to the TonB-dependent receptor family.</text>
</comment>
<dbReference type="Pfam" id="PF13620">
    <property type="entry name" value="CarboxypepD_reg"/>
    <property type="match status" value="1"/>
</dbReference>
<evidence type="ECO:0000259" key="10">
    <source>
        <dbReference type="Pfam" id="PF25183"/>
    </source>
</evidence>
<dbReference type="AlphaFoldDB" id="A0AA48GWD5"/>
<gene>
    <name evidence="11" type="ORF">METESE_37950</name>
</gene>
<evidence type="ECO:0000256" key="8">
    <source>
        <dbReference type="SAM" id="SignalP"/>
    </source>
</evidence>
<dbReference type="Pfam" id="PF07715">
    <property type="entry name" value="Plug"/>
    <property type="match status" value="1"/>
</dbReference>
<dbReference type="SUPFAM" id="SSF56935">
    <property type="entry name" value="Porins"/>
    <property type="match status" value="1"/>
</dbReference>
<evidence type="ECO:0000256" key="1">
    <source>
        <dbReference type="ARBA" id="ARBA00004571"/>
    </source>
</evidence>
<comment type="subcellular location">
    <subcellularLocation>
        <location evidence="1 7">Cell outer membrane</location>
        <topology evidence="1 7">Multi-pass membrane protein</topology>
    </subcellularLocation>
</comment>
<dbReference type="RefSeq" id="WP_243333551.1">
    <property type="nucleotide sequence ID" value="NZ_AP027081.1"/>
</dbReference>
<evidence type="ECO:0000313" key="11">
    <source>
        <dbReference type="EMBL" id="BDU78837.1"/>
    </source>
</evidence>
<dbReference type="PANTHER" id="PTHR30069">
    <property type="entry name" value="TONB-DEPENDENT OUTER MEMBRANE RECEPTOR"/>
    <property type="match status" value="1"/>
</dbReference>
<dbReference type="KEGG" id="msea:METESE_37950"/>
<dbReference type="Proteomes" id="UP001228113">
    <property type="component" value="Chromosome"/>
</dbReference>